<dbReference type="GO" id="GO:0031267">
    <property type="term" value="F:small GTPase binding"/>
    <property type="evidence" value="ECO:0007669"/>
    <property type="project" value="InterPro"/>
</dbReference>
<dbReference type="InterPro" id="IPR039767">
    <property type="entry name" value="RALBP1"/>
</dbReference>
<dbReference type="AlphaFoldDB" id="A0AA39IKJ0"/>
<name>A0AA39IKJ0_9BILA</name>
<feature type="compositionally biased region" description="Basic and acidic residues" evidence="2">
    <location>
        <begin position="81"/>
        <end position="109"/>
    </location>
</feature>
<dbReference type="Gene3D" id="1.20.58.90">
    <property type="match status" value="1"/>
</dbReference>
<dbReference type="PANTHER" id="PTHR12783">
    <property type="entry name" value="RALA BINDING PROTEIN 1 RALBP1"/>
    <property type="match status" value="1"/>
</dbReference>
<proteinExistence type="predicted"/>
<comment type="caution">
    <text evidence="3">The sequence shown here is derived from an EMBL/GenBank/DDBJ whole genome shotgun (WGS) entry which is preliminary data.</text>
</comment>
<evidence type="ECO:0000256" key="1">
    <source>
        <dbReference type="SAM" id="Coils"/>
    </source>
</evidence>
<dbReference type="GO" id="GO:0007264">
    <property type="term" value="P:small GTPase-mediated signal transduction"/>
    <property type="evidence" value="ECO:0007669"/>
    <property type="project" value="InterPro"/>
</dbReference>
<evidence type="ECO:0000313" key="4">
    <source>
        <dbReference type="Proteomes" id="UP001175271"/>
    </source>
</evidence>
<reference evidence="3" key="1">
    <citation type="submission" date="2023-06" db="EMBL/GenBank/DDBJ databases">
        <title>Genomic analysis of the entomopathogenic nematode Steinernema hermaphroditum.</title>
        <authorList>
            <person name="Schwarz E.M."/>
            <person name="Heppert J.K."/>
            <person name="Baniya A."/>
            <person name="Schwartz H.T."/>
            <person name="Tan C.-H."/>
            <person name="Antoshechkin I."/>
            <person name="Sternberg P.W."/>
            <person name="Goodrich-Blair H."/>
            <person name="Dillman A.R."/>
        </authorList>
    </citation>
    <scope>NUCLEOTIDE SEQUENCE</scope>
    <source>
        <strain evidence="3">PS9179</strain>
        <tissue evidence="3">Whole animal</tissue>
    </source>
</reference>
<dbReference type="GO" id="GO:0005096">
    <property type="term" value="F:GTPase activator activity"/>
    <property type="evidence" value="ECO:0007669"/>
    <property type="project" value="InterPro"/>
</dbReference>
<keyword evidence="1" id="KW-0175">Coiled coil</keyword>
<feature type="coiled-coil region" evidence="1">
    <location>
        <begin position="168"/>
        <end position="195"/>
    </location>
</feature>
<sequence>MTQRRRSFAAASTPHDICANPPESSEELNAEIAKQISVLNELHDKITELNRLKLDGRLEEQKIWDIQTAITTMKRKLREISAKRSEESGSVEVDDRGSATHSGSKEREAGPSIVMFEEKQLMATHSALLEDIAAEKQRVLKLLATLTRTEAPLQKAPPEDNDFWRAEYEQEAKRRDALVAEIAATRRECAGLRAQLEFASLRPSALIVTKF</sequence>
<gene>
    <name evidence="3" type="ORF">QR680_008999</name>
</gene>
<organism evidence="3 4">
    <name type="scientific">Steinernema hermaphroditum</name>
    <dbReference type="NCBI Taxonomy" id="289476"/>
    <lineage>
        <taxon>Eukaryota</taxon>
        <taxon>Metazoa</taxon>
        <taxon>Ecdysozoa</taxon>
        <taxon>Nematoda</taxon>
        <taxon>Chromadorea</taxon>
        <taxon>Rhabditida</taxon>
        <taxon>Tylenchina</taxon>
        <taxon>Panagrolaimomorpha</taxon>
        <taxon>Strongyloidoidea</taxon>
        <taxon>Steinernematidae</taxon>
        <taxon>Steinernema</taxon>
    </lineage>
</organism>
<protein>
    <submittedName>
        <fullName evidence="3">Uncharacterized protein</fullName>
    </submittedName>
</protein>
<dbReference type="PANTHER" id="PTHR12783:SF5">
    <property type="entry name" value="RALA-BINDING PROTEIN 1"/>
    <property type="match status" value="1"/>
</dbReference>
<dbReference type="EMBL" id="JAUCMV010000001">
    <property type="protein sequence ID" value="KAK0425039.1"/>
    <property type="molecule type" value="Genomic_DNA"/>
</dbReference>
<feature type="region of interest" description="Disordered" evidence="2">
    <location>
        <begin position="81"/>
        <end position="110"/>
    </location>
</feature>
<keyword evidence="4" id="KW-1185">Reference proteome</keyword>
<accession>A0AA39IKJ0</accession>
<feature type="region of interest" description="Disordered" evidence="2">
    <location>
        <begin position="1"/>
        <end position="24"/>
    </location>
</feature>
<dbReference type="Proteomes" id="UP001175271">
    <property type="component" value="Unassembled WGS sequence"/>
</dbReference>
<evidence type="ECO:0000313" key="3">
    <source>
        <dbReference type="EMBL" id="KAK0425039.1"/>
    </source>
</evidence>
<evidence type="ECO:0000256" key="2">
    <source>
        <dbReference type="SAM" id="MobiDB-lite"/>
    </source>
</evidence>